<dbReference type="CDD" id="cd00114">
    <property type="entry name" value="LIGANc"/>
    <property type="match status" value="1"/>
</dbReference>
<proteinExistence type="inferred from homology"/>
<dbReference type="Pfam" id="PF03120">
    <property type="entry name" value="OB_DNA_ligase"/>
    <property type="match status" value="1"/>
</dbReference>
<keyword evidence="6 10" id="KW-0862">Zinc</keyword>
<dbReference type="GO" id="GO:0046872">
    <property type="term" value="F:metal ion binding"/>
    <property type="evidence" value="ECO:0007669"/>
    <property type="project" value="UniProtKB-KW"/>
</dbReference>
<dbReference type="HOGENOM" id="CLU_007764_2_1_12"/>
<comment type="similarity">
    <text evidence="10">Belongs to the NAD-dependent DNA ligase family. LigA subfamily.</text>
</comment>
<organism evidence="12 13">
    <name type="scientific">Spirochaeta africana (strain ATCC 700263 / DSM 8902 / Z-7692)</name>
    <dbReference type="NCBI Taxonomy" id="889378"/>
    <lineage>
        <taxon>Bacteria</taxon>
        <taxon>Pseudomonadati</taxon>
        <taxon>Spirochaetota</taxon>
        <taxon>Spirochaetia</taxon>
        <taxon>Spirochaetales</taxon>
        <taxon>Spirochaetaceae</taxon>
        <taxon>Spirochaeta</taxon>
    </lineage>
</organism>
<feature type="binding site" evidence="10">
    <location>
        <position position="151"/>
    </location>
    <ligand>
        <name>NAD(+)</name>
        <dbReference type="ChEBI" id="CHEBI:57540"/>
    </ligand>
</feature>
<evidence type="ECO:0000313" key="13">
    <source>
        <dbReference type="Proteomes" id="UP000007383"/>
    </source>
</evidence>
<feature type="binding site" evidence="10">
    <location>
        <position position="185"/>
    </location>
    <ligand>
        <name>NAD(+)</name>
        <dbReference type="ChEBI" id="CHEBI:57540"/>
    </ligand>
</feature>
<keyword evidence="13" id="KW-1185">Reference proteome</keyword>
<feature type="binding site" evidence="10">
    <location>
        <position position="341"/>
    </location>
    <ligand>
        <name>NAD(+)</name>
        <dbReference type="ChEBI" id="CHEBI:57540"/>
    </ligand>
</feature>
<dbReference type="SMART" id="SM00532">
    <property type="entry name" value="LIGANc"/>
    <property type="match status" value="1"/>
</dbReference>
<dbReference type="PANTHER" id="PTHR23389">
    <property type="entry name" value="CHROMOSOME TRANSMISSION FIDELITY FACTOR 18"/>
    <property type="match status" value="1"/>
</dbReference>
<keyword evidence="10" id="KW-0460">Magnesium</keyword>
<feature type="binding site" evidence="10">
    <location>
        <position position="434"/>
    </location>
    <ligand>
        <name>Zn(2+)</name>
        <dbReference type="ChEBI" id="CHEBI:29105"/>
    </ligand>
</feature>
<feature type="binding site" evidence="10">
    <location>
        <position position="437"/>
    </location>
    <ligand>
        <name>Zn(2+)</name>
        <dbReference type="ChEBI" id="CHEBI:29105"/>
    </ligand>
</feature>
<dbReference type="HAMAP" id="MF_01588">
    <property type="entry name" value="DNA_ligase_A"/>
    <property type="match status" value="1"/>
</dbReference>
<feature type="binding site" evidence="10">
    <location>
        <begin position="37"/>
        <end position="41"/>
    </location>
    <ligand>
        <name>NAD(+)</name>
        <dbReference type="ChEBI" id="CHEBI:57540"/>
    </ligand>
</feature>
<keyword evidence="4 10" id="KW-0479">Metal-binding</keyword>
<dbReference type="OrthoDB" id="9759736at2"/>
<keyword evidence="5 10" id="KW-0227">DNA damage</keyword>
<dbReference type="PATRIC" id="fig|889378.3.peg.2192"/>
<dbReference type="PROSITE" id="PS50172">
    <property type="entry name" value="BRCT"/>
    <property type="match status" value="1"/>
</dbReference>
<protein>
    <recommendedName>
        <fullName evidence="10">DNA ligase</fullName>
        <ecNumber evidence="10">6.5.1.2</ecNumber>
    </recommendedName>
    <alternativeName>
        <fullName evidence="10">Polydeoxyribonucleotide synthase [NAD(+)]</fullName>
    </alternativeName>
</protein>
<dbReference type="Gene3D" id="1.10.150.20">
    <property type="entry name" value="5' to 3' exonuclease, C-terminal subdomain"/>
    <property type="match status" value="2"/>
</dbReference>
<dbReference type="InterPro" id="IPR012340">
    <property type="entry name" value="NA-bd_OB-fold"/>
</dbReference>
<feature type="domain" description="BRCT" evidence="11">
    <location>
        <begin position="622"/>
        <end position="704"/>
    </location>
</feature>
<dbReference type="PIRSF" id="PIRSF001604">
    <property type="entry name" value="LigA"/>
    <property type="match status" value="1"/>
</dbReference>
<dbReference type="InterPro" id="IPR010994">
    <property type="entry name" value="RuvA_2-like"/>
</dbReference>
<comment type="catalytic activity">
    <reaction evidence="9 10">
        <text>NAD(+) + (deoxyribonucleotide)n-3'-hydroxyl + 5'-phospho-(deoxyribonucleotide)m = (deoxyribonucleotide)n+m + AMP + beta-nicotinamide D-nucleotide.</text>
        <dbReference type="EC" id="6.5.1.2"/>
    </reaction>
</comment>
<dbReference type="GO" id="GO:0003911">
    <property type="term" value="F:DNA ligase (NAD+) activity"/>
    <property type="evidence" value="ECO:0007669"/>
    <property type="project" value="UniProtKB-UniRule"/>
</dbReference>
<dbReference type="RefSeq" id="WP_014456235.1">
    <property type="nucleotide sequence ID" value="NC_017098.1"/>
</dbReference>
<feature type="binding site" evidence="10">
    <location>
        <position position="128"/>
    </location>
    <ligand>
        <name>NAD(+)</name>
        <dbReference type="ChEBI" id="CHEBI:57540"/>
    </ligand>
</feature>
<dbReference type="Gene3D" id="1.10.287.610">
    <property type="entry name" value="Helix hairpin bin"/>
    <property type="match status" value="1"/>
</dbReference>
<name>H9UL59_SPIAZ</name>
<evidence type="ECO:0000256" key="7">
    <source>
        <dbReference type="ARBA" id="ARBA00023027"/>
    </source>
</evidence>
<dbReference type="InterPro" id="IPR004150">
    <property type="entry name" value="NAD_DNA_ligase_OB"/>
</dbReference>
<dbReference type="SUPFAM" id="SSF50249">
    <property type="entry name" value="Nucleic acid-binding proteins"/>
    <property type="match status" value="1"/>
</dbReference>
<dbReference type="SUPFAM" id="SSF47781">
    <property type="entry name" value="RuvA domain 2-like"/>
    <property type="match status" value="1"/>
</dbReference>
<dbReference type="Pfam" id="PF12738">
    <property type="entry name" value="PTCB-BRCT"/>
    <property type="match status" value="1"/>
</dbReference>
<dbReference type="Proteomes" id="UP000007383">
    <property type="component" value="Chromosome"/>
</dbReference>
<dbReference type="GO" id="GO:0006260">
    <property type="term" value="P:DNA replication"/>
    <property type="evidence" value="ECO:0007669"/>
    <property type="project" value="UniProtKB-KW"/>
</dbReference>
<feature type="active site" description="N6-AMP-lysine intermediate" evidence="10">
    <location>
        <position position="130"/>
    </location>
</feature>
<dbReference type="Gene3D" id="3.30.470.30">
    <property type="entry name" value="DNA ligase/mRNA capping enzyme"/>
    <property type="match status" value="1"/>
</dbReference>
<evidence type="ECO:0000256" key="10">
    <source>
        <dbReference type="HAMAP-Rule" id="MF_01588"/>
    </source>
</evidence>
<keyword evidence="10" id="KW-0464">Manganese</keyword>
<dbReference type="InterPro" id="IPR001357">
    <property type="entry name" value="BRCT_dom"/>
</dbReference>
<evidence type="ECO:0000256" key="4">
    <source>
        <dbReference type="ARBA" id="ARBA00022723"/>
    </source>
</evidence>
<feature type="binding site" evidence="10">
    <location>
        <position position="456"/>
    </location>
    <ligand>
        <name>Zn(2+)</name>
        <dbReference type="ChEBI" id="CHEBI:29105"/>
    </ligand>
</feature>
<dbReference type="InterPro" id="IPR013839">
    <property type="entry name" value="DNAligase_adenylation"/>
</dbReference>
<evidence type="ECO:0000313" key="12">
    <source>
        <dbReference type="EMBL" id="AFG38252.1"/>
    </source>
</evidence>
<evidence type="ECO:0000256" key="2">
    <source>
        <dbReference type="ARBA" id="ARBA00022598"/>
    </source>
</evidence>
<reference evidence="13" key="1">
    <citation type="journal article" date="2013" name="Stand. Genomic Sci.">
        <title>Complete genome sequence of the halophilic bacterium Spirochaeta africana type strain (Z-7692(T)) from the alkaline Lake Magadi in the East African Rift.</title>
        <authorList>
            <person name="Liolos K."/>
            <person name="Abt B."/>
            <person name="Scheuner C."/>
            <person name="Teshima H."/>
            <person name="Held B."/>
            <person name="Lapidus A."/>
            <person name="Nolan M."/>
            <person name="Lucas S."/>
            <person name="Deshpande S."/>
            <person name="Cheng J.F."/>
            <person name="Tapia R."/>
            <person name="Goodwin L.A."/>
            <person name="Pitluck S."/>
            <person name="Pagani I."/>
            <person name="Ivanova N."/>
            <person name="Mavromatis K."/>
            <person name="Mikhailova N."/>
            <person name="Huntemann M."/>
            <person name="Pati A."/>
            <person name="Chen A."/>
            <person name="Palaniappan K."/>
            <person name="Land M."/>
            <person name="Rohde M."/>
            <person name="Tindall B.J."/>
            <person name="Detter J.C."/>
            <person name="Goker M."/>
            <person name="Bristow J."/>
            <person name="Eisen J.A."/>
            <person name="Markowitz V."/>
            <person name="Hugenholtz P."/>
            <person name="Woyke T."/>
            <person name="Klenk H.P."/>
            <person name="Kyrpides N.C."/>
        </authorList>
    </citation>
    <scope>NUCLEOTIDE SEQUENCE</scope>
    <source>
        <strain evidence="13">ATCC 700263 / DSM 8902 / Z-7692</strain>
    </source>
</reference>
<evidence type="ECO:0000256" key="8">
    <source>
        <dbReference type="ARBA" id="ARBA00023204"/>
    </source>
</evidence>
<dbReference type="SMART" id="SM00292">
    <property type="entry name" value="BRCT"/>
    <property type="match status" value="1"/>
</dbReference>
<evidence type="ECO:0000256" key="5">
    <source>
        <dbReference type="ARBA" id="ARBA00022763"/>
    </source>
</evidence>
<dbReference type="InterPro" id="IPR013840">
    <property type="entry name" value="DNAligase_N"/>
</dbReference>
<dbReference type="EMBL" id="CP003282">
    <property type="protein sequence ID" value="AFG38252.1"/>
    <property type="molecule type" value="Genomic_DNA"/>
</dbReference>
<dbReference type="PANTHER" id="PTHR23389:SF9">
    <property type="entry name" value="DNA LIGASE"/>
    <property type="match status" value="1"/>
</dbReference>
<evidence type="ECO:0000256" key="1">
    <source>
        <dbReference type="ARBA" id="ARBA00004067"/>
    </source>
</evidence>
<dbReference type="AlphaFoldDB" id="H9UL59"/>
<accession>H9UL59</accession>
<keyword evidence="2 10" id="KW-0436">Ligase</keyword>
<dbReference type="Gene3D" id="2.40.50.140">
    <property type="entry name" value="Nucleic acid-binding proteins"/>
    <property type="match status" value="1"/>
</dbReference>
<dbReference type="KEGG" id="sfc:Spiaf_2216"/>
<evidence type="ECO:0000259" key="11">
    <source>
        <dbReference type="PROSITE" id="PS50172"/>
    </source>
</evidence>
<comment type="cofactor">
    <cofactor evidence="10">
        <name>Mg(2+)</name>
        <dbReference type="ChEBI" id="CHEBI:18420"/>
    </cofactor>
    <cofactor evidence="10">
        <name>Mn(2+)</name>
        <dbReference type="ChEBI" id="CHEBI:29035"/>
    </cofactor>
</comment>
<dbReference type="InterPro" id="IPR001679">
    <property type="entry name" value="DNA_ligase"/>
</dbReference>
<dbReference type="NCBIfam" id="NF005932">
    <property type="entry name" value="PRK07956.1"/>
    <property type="match status" value="1"/>
</dbReference>
<evidence type="ECO:0000256" key="9">
    <source>
        <dbReference type="ARBA" id="ARBA00034005"/>
    </source>
</evidence>
<dbReference type="Pfam" id="PF01653">
    <property type="entry name" value="DNA_ligase_aden"/>
    <property type="match status" value="1"/>
</dbReference>
<dbReference type="NCBIfam" id="TIGR00575">
    <property type="entry name" value="dnlj"/>
    <property type="match status" value="1"/>
</dbReference>
<dbReference type="STRING" id="889378.Spiaf_2216"/>
<keyword evidence="3 10" id="KW-0235">DNA replication</keyword>
<dbReference type="Pfam" id="PF14520">
    <property type="entry name" value="HHH_5"/>
    <property type="match status" value="2"/>
</dbReference>
<gene>
    <name evidence="10" type="primary">ligA</name>
    <name evidence="12" type="ordered locus">Spiaf_2216</name>
</gene>
<dbReference type="eggNOG" id="COG0272">
    <property type="taxonomic scope" value="Bacteria"/>
</dbReference>
<keyword evidence="8 10" id="KW-0234">DNA repair</keyword>
<dbReference type="SUPFAM" id="SSF52113">
    <property type="entry name" value="BRCT domain"/>
    <property type="match status" value="1"/>
</dbReference>
<dbReference type="InterPro" id="IPR036420">
    <property type="entry name" value="BRCT_dom_sf"/>
</dbReference>
<dbReference type="Gene3D" id="3.40.50.10190">
    <property type="entry name" value="BRCT domain"/>
    <property type="match status" value="1"/>
</dbReference>
<dbReference type="GO" id="GO:0006281">
    <property type="term" value="P:DNA repair"/>
    <property type="evidence" value="ECO:0007669"/>
    <property type="project" value="UniProtKB-KW"/>
</dbReference>
<feature type="binding site" evidence="10">
    <location>
        <begin position="86"/>
        <end position="87"/>
    </location>
    <ligand>
        <name>NAD(+)</name>
        <dbReference type="ChEBI" id="CHEBI:57540"/>
    </ligand>
</feature>
<sequence>MSSNDSDRFGQEVDQLIDQLTSYERAYYQQGRSLVSDREYDRLFDRLQQLEKQYPELQRPDSPTRRVGSDLSVDLPEVPHEIPVLSLDKVYSGQELTDWQLRTQKRAADMAADSPTGVLTGTPDFICEEKIDGVSIVLYYRTGLLEQAVTRGNGRIGNDVTANIRTIRRVPLRLAEPLTVAIRGEVYLSRADFAALNATLETPFANPRNLAAGTIRRVKSSGAAAVPLQFFGYDAYGLEGVDSHHQVLLRLHQLGLPVNSRCAWIHNEAVDADVVREFRAVFPEALVGTAGVLSQFIQAEIQQRDQLAYDIDGLVAKLDDIGLRERLGYTGHHPRWAVALKFDAPQGVSTIREIDVQVGRTGRITPVARIEPVLIGGSTVQNVTLHNQEYITGLELAAGDTVSVSKRGDVIPAVEQVLEKGAAEPPVWQLPEHCPSCGSRLVVRGAHHFCPNTFGCPDQQRGRLRFFAGRDQMDIDGIGPETLETLIRLGMVQSVPDLYEADYQQLMDEAGFGERKIAQIRTGIERSKAVPYRRLLPSLGIPELGPKVTQLLCDAGIGSIDELMQIADTGDHERLSAIHGIGPRIAETVIEQLRLPELREVISRLREHGLRFVDEQPETDESVPQIFSGQTWCVTGSFEHFQPRTRAAAEIERRGGSVVSSVSGKTTHLLAGSGAGSKYDKAVSVGAEVVDEPRFRQLLAEAGS</sequence>
<feature type="binding site" evidence="10">
    <location>
        <position position="317"/>
    </location>
    <ligand>
        <name>NAD(+)</name>
        <dbReference type="ChEBI" id="CHEBI:57540"/>
    </ligand>
</feature>
<dbReference type="EC" id="6.5.1.2" evidence="10"/>
<evidence type="ECO:0000256" key="3">
    <source>
        <dbReference type="ARBA" id="ARBA00022705"/>
    </source>
</evidence>
<dbReference type="GO" id="GO:0005829">
    <property type="term" value="C:cytosol"/>
    <property type="evidence" value="ECO:0007669"/>
    <property type="project" value="TreeGrafter"/>
</dbReference>
<evidence type="ECO:0000256" key="6">
    <source>
        <dbReference type="ARBA" id="ARBA00022833"/>
    </source>
</evidence>
<keyword evidence="7 10" id="KW-0520">NAD</keyword>
<dbReference type="SUPFAM" id="SSF56091">
    <property type="entry name" value="DNA ligase/mRNA capping enzyme, catalytic domain"/>
    <property type="match status" value="1"/>
</dbReference>
<feature type="binding site" evidence="10">
    <location>
        <position position="450"/>
    </location>
    <ligand>
        <name>Zn(2+)</name>
        <dbReference type="ChEBI" id="CHEBI:29105"/>
    </ligand>
</feature>
<comment type="function">
    <text evidence="1 10">DNA ligase that catalyzes the formation of phosphodiester linkages between 5'-phosphoryl and 3'-hydroxyl groups in double-stranded DNA using NAD as a coenzyme and as the energy source for the reaction. It is essential for DNA replication and repair of damaged DNA.</text>
</comment>